<evidence type="ECO:0000313" key="2">
    <source>
        <dbReference type="Proteomes" id="UP000009342"/>
    </source>
</evidence>
<comment type="caution">
    <text evidence="1">The sequence shown here is derived from an EMBL/GenBank/DDBJ whole genome shotgun (WGS) entry which is preliminary data.</text>
</comment>
<name>A0ABP1W639_9ENTR</name>
<organism evidence="1 2">
    <name type="scientific">Cronobacter dublinensis 1210</name>
    <dbReference type="NCBI Taxonomy" id="1208656"/>
    <lineage>
        <taxon>Bacteria</taxon>
        <taxon>Pseudomonadati</taxon>
        <taxon>Pseudomonadota</taxon>
        <taxon>Gammaproteobacteria</taxon>
        <taxon>Enterobacterales</taxon>
        <taxon>Enterobacteriaceae</taxon>
        <taxon>Cronobacter</taxon>
    </lineage>
</organism>
<dbReference type="Proteomes" id="UP000009342">
    <property type="component" value="Unassembled WGS sequence"/>
</dbReference>
<protein>
    <submittedName>
        <fullName evidence="1">Uncharacterized protein</fullName>
    </submittedName>
</protein>
<dbReference type="EMBL" id="CAKZ01000074">
    <property type="protein sequence ID" value="CCJ80815.1"/>
    <property type="molecule type" value="Genomic_DNA"/>
</dbReference>
<gene>
    <name evidence="1" type="ORF">BN134_1540</name>
</gene>
<evidence type="ECO:0000313" key="1">
    <source>
        <dbReference type="EMBL" id="CCJ80815.1"/>
    </source>
</evidence>
<keyword evidence="2" id="KW-1185">Reference proteome</keyword>
<reference evidence="2" key="1">
    <citation type="journal article" date="2012" name="PLoS ONE">
        <title>Comparative analysis of genome sequences covering the seven cronobacter species.</title>
        <authorList>
            <person name="Joseph S."/>
            <person name="Desai P."/>
            <person name="Ji Y."/>
            <person name="Cummings C.A."/>
            <person name="Shih R."/>
            <person name="Degoricija L."/>
            <person name="Rico A."/>
            <person name="Brzoska P."/>
            <person name="Hamby S.E."/>
            <person name="Masood N."/>
            <person name="Hariri S."/>
            <person name="Sonbol H."/>
            <person name="Chuzhanova N."/>
            <person name="McClelland M."/>
            <person name="Furtado M.R."/>
            <person name="Forsythe S.J."/>
        </authorList>
    </citation>
    <scope>NUCLEOTIDE SEQUENCE [LARGE SCALE GENOMIC DNA]</scope>
    <source>
        <strain evidence="2">1210</strain>
    </source>
</reference>
<accession>A0ABP1W639</accession>
<proteinExistence type="predicted"/>
<sequence length="41" mass="4936">MKKPGKPGFFYCCARRLIYLNANGRHYPLPVYFRWQENKTA</sequence>